<organism evidence="2 3">
    <name type="scientific">Streptomyces gossypii</name>
    <dbReference type="NCBI Taxonomy" id="2883101"/>
    <lineage>
        <taxon>Bacteria</taxon>
        <taxon>Bacillati</taxon>
        <taxon>Actinomycetota</taxon>
        <taxon>Actinomycetes</taxon>
        <taxon>Kitasatosporales</taxon>
        <taxon>Streptomycetaceae</taxon>
        <taxon>Streptomyces</taxon>
    </lineage>
</organism>
<feature type="transmembrane region" description="Helical" evidence="1">
    <location>
        <begin position="180"/>
        <end position="199"/>
    </location>
</feature>
<evidence type="ECO:0000313" key="2">
    <source>
        <dbReference type="EMBL" id="MCT2589337.1"/>
    </source>
</evidence>
<feature type="transmembrane region" description="Helical" evidence="1">
    <location>
        <begin position="37"/>
        <end position="56"/>
    </location>
</feature>
<sequence length="287" mass="28942">MTAGADLRLLRAAVFTVACVALSMAGHTLAAGSVLPLWTIGAACAMVFAAAARLAGRERSLPGITAALALGQVALHTLFSFGMHGTAAHSGGVGANAHGGGGGSGLKALAGQLLCNDSAAAALTEAKAREVVSDAGLSTAHTAYAPDLAHGGHSGHGGHGLSETAVDCLRAAVTDALQQLTPAMLLGHLLAAIAAGLLLRRGEAALWRLVRLSVTAATAAEKLVTVRDLRTALSYVRALRAGLLADAPAPRRVFRAHDEIVPRPVLLHHTVSRRGPPRAAEGLALAA</sequence>
<feature type="transmembrane region" description="Helical" evidence="1">
    <location>
        <begin position="63"/>
        <end position="83"/>
    </location>
</feature>
<evidence type="ECO:0000256" key="1">
    <source>
        <dbReference type="SAM" id="Phobius"/>
    </source>
</evidence>
<keyword evidence="3" id="KW-1185">Reference proteome</keyword>
<comment type="caution">
    <text evidence="2">The sequence shown here is derived from an EMBL/GenBank/DDBJ whole genome shotgun (WGS) entry which is preliminary data.</text>
</comment>
<evidence type="ECO:0000313" key="3">
    <source>
        <dbReference type="Proteomes" id="UP001156389"/>
    </source>
</evidence>
<keyword evidence="1" id="KW-0812">Transmembrane</keyword>
<dbReference type="Proteomes" id="UP001156389">
    <property type="component" value="Unassembled WGS sequence"/>
</dbReference>
<gene>
    <name evidence="2" type="ORF">LHJ74_05205</name>
</gene>
<protein>
    <recommendedName>
        <fullName evidence="4">Integral membrane protein</fullName>
    </recommendedName>
</protein>
<accession>A0ABT2JN82</accession>
<keyword evidence="1" id="KW-0472">Membrane</keyword>
<dbReference type="EMBL" id="JAJAGO010000002">
    <property type="protein sequence ID" value="MCT2589337.1"/>
    <property type="molecule type" value="Genomic_DNA"/>
</dbReference>
<dbReference type="RefSeq" id="WP_260216313.1">
    <property type="nucleotide sequence ID" value="NZ_JAJAGO010000002.1"/>
</dbReference>
<name>A0ABT2JN82_9ACTN</name>
<feature type="transmembrane region" description="Helical" evidence="1">
    <location>
        <begin position="12"/>
        <end position="31"/>
    </location>
</feature>
<reference evidence="2 3" key="1">
    <citation type="submission" date="2021-10" db="EMBL/GenBank/DDBJ databases">
        <title>Streptomyces gossypii sp. nov., isolated from soil collected from cotton field.</title>
        <authorList>
            <person name="Ge X."/>
            <person name="Chen X."/>
            <person name="Liu W."/>
        </authorList>
    </citation>
    <scope>NUCLEOTIDE SEQUENCE [LARGE SCALE GENOMIC DNA]</scope>
    <source>
        <strain evidence="2 3">N2-109</strain>
    </source>
</reference>
<evidence type="ECO:0008006" key="4">
    <source>
        <dbReference type="Google" id="ProtNLM"/>
    </source>
</evidence>
<keyword evidence="1" id="KW-1133">Transmembrane helix</keyword>
<proteinExistence type="predicted"/>